<keyword evidence="2" id="KW-1185">Reference proteome</keyword>
<dbReference type="Proteomes" id="UP000221947">
    <property type="component" value="Segment"/>
</dbReference>
<organism evidence="1 2">
    <name type="scientific">Sinorhizobium phage phiM7</name>
    <dbReference type="NCBI Taxonomy" id="1647403"/>
    <lineage>
        <taxon>Viruses</taxon>
        <taxon>Duplodnaviria</taxon>
        <taxon>Heunggongvirae</taxon>
        <taxon>Uroviricota</taxon>
        <taxon>Caudoviricetes</taxon>
        <taxon>Emdodecavirus</taxon>
        <taxon>Emdodecavirus M7</taxon>
    </lineage>
</organism>
<dbReference type="InterPro" id="IPR036327">
    <property type="entry name" value="Gp8_sf"/>
</dbReference>
<gene>
    <name evidence="1" type="ORF">PHIM7_91</name>
</gene>
<dbReference type="SUPFAM" id="SSF89433">
    <property type="entry name" value="Baseplate structural protein gp8"/>
    <property type="match status" value="2"/>
</dbReference>
<evidence type="ECO:0000313" key="2">
    <source>
        <dbReference type="Proteomes" id="UP000221947"/>
    </source>
</evidence>
<accession>A0A0F6SIL0</accession>
<dbReference type="EMBL" id="KR052480">
    <property type="protein sequence ID" value="AKF12638.1"/>
    <property type="molecule type" value="Genomic_DNA"/>
</dbReference>
<proteinExistence type="predicted"/>
<evidence type="ECO:0000313" key="1">
    <source>
        <dbReference type="EMBL" id="AKF12638.1"/>
    </source>
</evidence>
<sequence>MPSLVTEKARVMTAVRMRDSFQSNNLLNHYMVAAKHVPFDDDNNPPMPVNSDDFQYYDMARDIIFGKKITPDDVATAIKNYTWQSGTIYTAYDDKDGDLYKKKFYAITKEGAEYSVFKCLYNNKGKPSTFQPKKSETNIADELYLTNDGYIWKLLYSVSENQYKKFAIGQDVFPCFANPDATENAVDGAIHAIITEFGGSGYNTYANGSFRTIAVNGNNLIHAIQSDGVLSTNTDYYKSCAIHINAGTGAGQLRQIEEYIVTGSDRRILLKNAFTVDPDFSSKFAIAPFVQIEGDGQGAEAVVTINATSNAIHSVQMVRLGEGYTVANATIIANPSTLSANSATVRAILSPQGGHGYDVEKELFASRMVISSQFDGNEGGVFSTDNDYRITAVMVDPVFANTVVTVADITGFTAEQKVTQNNGMSATISAVNLDGANTIRLKNIKGIVEVGETIVASNTSNSSIASADVTLVDRDLTKFDNRSVYSVEAVTPLSEFVIDEKIVQSSTGAYGYLHSVSGNTMFLTGVVGTFSVSDFTVGFEAEFVGESSDAVAKITGFNRPSLVKTAGECIYIQTTTPVERADDQAERLKVLIEF</sequence>
<reference evidence="1 2" key="1">
    <citation type="submission" date="2015-04" db="EMBL/GenBank/DDBJ databases">
        <authorList>
            <person name="Schouten J.T."/>
            <person name="Crockett J.T."/>
            <person name="Hodson T.S."/>
            <person name="Hyde J.R."/>
            <person name="Smith T.A."/>
            <person name="Merrill B.D."/>
            <person name="Crook M.B."/>
            <person name="Griffitts J.S."/>
            <person name="Burnett S.H."/>
            <person name="Grose J.H."/>
            <person name="Breakwell D.P."/>
        </authorList>
    </citation>
    <scope>NUCLEOTIDE SEQUENCE [LARGE SCALE GENOMIC DNA]</scope>
</reference>
<dbReference type="Gene3D" id="2.60.340.10">
    <property type="entry name" value="baseplate structural protein gp8, domain 1"/>
    <property type="match status" value="2"/>
</dbReference>
<name>A0A0F6SIL0_9CAUD</name>
<protein>
    <submittedName>
        <fullName evidence="1">Baseplate wedge subunit</fullName>
    </submittedName>
</protein>